<sequence length="495" mass="55863">MKLENIAKYLIAGTLLFSVACTKDLEEKPLSIISPDQFYQTEAQCIQGVNGVYSTLPDIFGQEDLWKSIEQGTDLIMYVPTNDFTQEYTFTAASPGNVTGLWTKCYKAISNANVATSRIAVAPISDAMKTRLTGEAKYLRALYYYILVNTFGNVPLWTNEMTVDEVSQLRRTDAKEVRAQIKADLLDASNNLPATWGKSDVGRATKGAALALLAKVYLFDKDWGNAQKYAQQVVDMGIYDLVSFADVFDPNNKFKNNKESIFEIQFLRDPAANTNTKINYYYTWFMPLKDANNKTYAGVDFGTTVLRGYENYYPSAVFVNMFEEGDKRKDVTLATTFGAQPFTRFLKPNRPWFGAKFWDLQANDRNSGKDLYFQRYSDVLLILAEAMNEQSNTGGALQWINKVRLDHGGLTEQLAGLGQTAIRQQIMKERAIEFVGEFQRKWDLDRWGTLVDAVRSVAEDNPKGAQNVKPTHVVFPIPDAEILKNPNLLPQNEGY</sequence>
<dbReference type="AlphaFoldDB" id="A0A5B2VZM8"/>
<comment type="subcellular location">
    <subcellularLocation>
        <location evidence="1">Cell outer membrane</location>
    </subcellularLocation>
</comment>
<dbReference type="InterPro" id="IPR011990">
    <property type="entry name" value="TPR-like_helical_dom_sf"/>
</dbReference>
<keyword evidence="9" id="KW-1185">Reference proteome</keyword>
<evidence type="ECO:0000313" key="8">
    <source>
        <dbReference type="EMBL" id="KAA2243509.1"/>
    </source>
</evidence>
<dbReference type="Proteomes" id="UP000324611">
    <property type="component" value="Unassembled WGS sequence"/>
</dbReference>
<organism evidence="8 9">
    <name type="scientific">Chitinophaga agrisoli</name>
    <dbReference type="NCBI Taxonomy" id="2607653"/>
    <lineage>
        <taxon>Bacteria</taxon>
        <taxon>Pseudomonadati</taxon>
        <taxon>Bacteroidota</taxon>
        <taxon>Chitinophagia</taxon>
        <taxon>Chitinophagales</taxon>
        <taxon>Chitinophagaceae</taxon>
        <taxon>Chitinophaga</taxon>
    </lineage>
</organism>
<proteinExistence type="inferred from homology"/>
<accession>A0A5B2VZM8</accession>
<dbReference type="SUPFAM" id="SSF48452">
    <property type="entry name" value="TPR-like"/>
    <property type="match status" value="1"/>
</dbReference>
<keyword evidence="5" id="KW-0998">Cell outer membrane</keyword>
<dbReference type="Pfam" id="PF07980">
    <property type="entry name" value="SusD_RagB"/>
    <property type="match status" value="1"/>
</dbReference>
<dbReference type="GO" id="GO:0009279">
    <property type="term" value="C:cell outer membrane"/>
    <property type="evidence" value="ECO:0007669"/>
    <property type="project" value="UniProtKB-SubCell"/>
</dbReference>
<name>A0A5B2VZM8_9BACT</name>
<dbReference type="InterPro" id="IPR012944">
    <property type="entry name" value="SusD_RagB_dom"/>
</dbReference>
<feature type="domain" description="SusD-like N-terminal" evidence="7">
    <location>
        <begin position="85"/>
        <end position="218"/>
    </location>
</feature>
<reference evidence="8 9" key="1">
    <citation type="submission" date="2019-09" db="EMBL/GenBank/DDBJ databases">
        <title>Chitinophaga ginsengihumi sp. nov., isolated from soil of ginseng rhizosphere.</title>
        <authorList>
            <person name="Lee J."/>
        </authorList>
    </citation>
    <scope>NUCLEOTIDE SEQUENCE [LARGE SCALE GENOMIC DNA]</scope>
    <source>
        <strain evidence="8 9">BN140078</strain>
    </source>
</reference>
<evidence type="ECO:0000313" key="9">
    <source>
        <dbReference type="Proteomes" id="UP000324611"/>
    </source>
</evidence>
<evidence type="ECO:0000256" key="1">
    <source>
        <dbReference type="ARBA" id="ARBA00004442"/>
    </source>
</evidence>
<comment type="caution">
    <text evidence="8">The sequence shown here is derived from an EMBL/GenBank/DDBJ whole genome shotgun (WGS) entry which is preliminary data.</text>
</comment>
<dbReference type="Gene3D" id="1.25.40.390">
    <property type="match status" value="1"/>
</dbReference>
<evidence type="ECO:0000256" key="4">
    <source>
        <dbReference type="ARBA" id="ARBA00023136"/>
    </source>
</evidence>
<gene>
    <name evidence="8" type="ORF">F0L74_13535</name>
</gene>
<evidence type="ECO:0000256" key="5">
    <source>
        <dbReference type="ARBA" id="ARBA00023237"/>
    </source>
</evidence>
<evidence type="ECO:0000259" key="6">
    <source>
        <dbReference type="Pfam" id="PF07980"/>
    </source>
</evidence>
<protein>
    <submittedName>
        <fullName evidence="8">RagB/SusD family nutrient uptake outer membrane protein</fullName>
    </submittedName>
</protein>
<dbReference type="InterPro" id="IPR033985">
    <property type="entry name" value="SusD-like_N"/>
</dbReference>
<evidence type="ECO:0000256" key="3">
    <source>
        <dbReference type="ARBA" id="ARBA00022729"/>
    </source>
</evidence>
<keyword evidence="4" id="KW-0472">Membrane</keyword>
<evidence type="ECO:0000259" key="7">
    <source>
        <dbReference type="Pfam" id="PF14322"/>
    </source>
</evidence>
<evidence type="ECO:0000256" key="2">
    <source>
        <dbReference type="ARBA" id="ARBA00006275"/>
    </source>
</evidence>
<comment type="similarity">
    <text evidence="2">Belongs to the SusD family.</text>
</comment>
<reference evidence="8 9" key="2">
    <citation type="submission" date="2019-09" db="EMBL/GenBank/DDBJ databases">
        <authorList>
            <person name="Jin C."/>
        </authorList>
    </citation>
    <scope>NUCLEOTIDE SEQUENCE [LARGE SCALE GENOMIC DNA]</scope>
    <source>
        <strain evidence="8 9">BN140078</strain>
    </source>
</reference>
<dbReference type="PROSITE" id="PS51257">
    <property type="entry name" value="PROKAR_LIPOPROTEIN"/>
    <property type="match status" value="1"/>
</dbReference>
<dbReference type="EMBL" id="VUOC01000002">
    <property type="protein sequence ID" value="KAA2243509.1"/>
    <property type="molecule type" value="Genomic_DNA"/>
</dbReference>
<dbReference type="CDD" id="cd08977">
    <property type="entry name" value="SusD"/>
    <property type="match status" value="1"/>
</dbReference>
<dbReference type="Pfam" id="PF14322">
    <property type="entry name" value="SusD-like_3"/>
    <property type="match status" value="1"/>
</dbReference>
<dbReference type="RefSeq" id="WP_149838384.1">
    <property type="nucleotide sequence ID" value="NZ_VUOC01000002.1"/>
</dbReference>
<feature type="domain" description="RagB/SusD" evidence="6">
    <location>
        <begin position="360"/>
        <end position="495"/>
    </location>
</feature>
<keyword evidence="3" id="KW-0732">Signal</keyword>